<dbReference type="EMBL" id="CAJOAZ010002645">
    <property type="protein sequence ID" value="CAF3947673.1"/>
    <property type="molecule type" value="Genomic_DNA"/>
</dbReference>
<proteinExistence type="predicted"/>
<evidence type="ECO:0000313" key="3">
    <source>
        <dbReference type="EMBL" id="CAF3947673.1"/>
    </source>
</evidence>
<comment type="caution">
    <text evidence="1">The sequence shown here is derived from an EMBL/GenBank/DDBJ whole genome shotgun (WGS) entry which is preliminary data.</text>
</comment>
<evidence type="ECO:0000313" key="2">
    <source>
        <dbReference type="EMBL" id="CAF1067370.1"/>
    </source>
</evidence>
<gene>
    <name evidence="1" type="ORF">IZO911_LOCUS19404</name>
    <name evidence="2" type="ORF">JYZ213_LOCUS19560</name>
    <name evidence="3" type="ORF">OXD698_LOCUS26498</name>
</gene>
<evidence type="ECO:0008006" key="5">
    <source>
        <dbReference type="Google" id="ProtNLM"/>
    </source>
</evidence>
<organism evidence="1 4">
    <name type="scientific">Adineta steineri</name>
    <dbReference type="NCBI Taxonomy" id="433720"/>
    <lineage>
        <taxon>Eukaryota</taxon>
        <taxon>Metazoa</taxon>
        <taxon>Spiralia</taxon>
        <taxon>Gnathifera</taxon>
        <taxon>Rotifera</taxon>
        <taxon>Eurotatoria</taxon>
        <taxon>Bdelloidea</taxon>
        <taxon>Adinetida</taxon>
        <taxon>Adinetidae</taxon>
        <taxon>Adineta</taxon>
    </lineage>
</organism>
<sequence length="322" mass="38444">MSTRLEDLPNELFVHLFSNYFHGVELYKLFSGLNIRFNNLLKLLNNIYIRLENSNDDQCLNFFSQKIHSLYIDSQHKSIHFLPLLINIRSITLVDPTIIQIINLLEISSNVERICIQWSNPYLINLISARSFYELIFSASSLENLRSCRLYLPENHSFYFEPKHCTLPLLHTIYVQITIPLADFRRIIRLCPNLIRLEIEIIDNGHSNNETIILLNHCEHRNIRQFHVYNLLSLDILEIYLSYFSKLTKLYISMKLTSYPLDVFKQISNLIHRIYHLKQFHFRFSTHCWNIGYQQLQILKQLNPFFENIHIENKNNEVVFIN</sequence>
<dbReference type="EMBL" id="CAJNOG010000199">
    <property type="protein sequence ID" value="CAF1067370.1"/>
    <property type="molecule type" value="Genomic_DNA"/>
</dbReference>
<dbReference type="Proteomes" id="UP000663845">
    <property type="component" value="Unassembled WGS sequence"/>
</dbReference>
<dbReference type="EMBL" id="CAJNOE010000193">
    <property type="protein sequence ID" value="CAF1033846.1"/>
    <property type="molecule type" value="Genomic_DNA"/>
</dbReference>
<accession>A0A814J6H9</accession>
<dbReference type="AlphaFoldDB" id="A0A814J6H9"/>
<dbReference type="Proteomes" id="UP000663844">
    <property type="component" value="Unassembled WGS sequence"/>
</dbReference>
<evidence type="ECO:0000313" key="1">
    <source>
        <dbReference type="EMBL" id="CAF1033846.1"/>
    </source>
</evidence>
<reference evidence="1" key="1">
    <citation type="submission" date="2021-02" db="EMBL/GenBank/DDBJ databases">
        <authorList>
            <person name="Nowell W R."/>
        </authorList>
    </citation>
    <scope>NUCLEOTIDE SEQUENCE</scope>
</reference>
<protein>
    <recommendedName>
        <fullName evidence="5">F-box domain-containing protein</fullName>
    </recommendedName>
</protein>
<name>A0A814J6H9_9BILA</name>
<evidence type="ECO:0000313" key="4">
    <source>
        <dbReference type="Proteomes" id="UP000663860"/>
    </source>
</evidence>
<dbReference type="Proteomes" id="UP000663860">
    <property type="component" value="Unassembled WGS sequence"/>
</dbReference>